<evidence type="ECO:0000256" key="5">
    <source>
        <dbReference type="ARBA" id="ARBA00023152"/>
    </source>
</evidence>
<name>A0A2C9K9D8_BIOGL</name>
<dbReference type="Proteomes" id="UP000076420">
    <property type="component" value="Unassembled WGS sequence"/>
</dbReference>
<protein>
    <recommendedName>
        <fullName evidence="9">ADP-dependent glucokinase</fullName>
    </recommendedName>
</protein>
<keyword evidence="3" id="KW-0418">Kinase</keyword>
<feature type="chain" id="PRO_5012722595" description="ADP-dependent glucokinase" evidence="6">
    <location>
        <begin position="25"/>
        <end position="473"/>
    </location>
</feature>
<dbReference type="PANTHER" id="PTHR21208:SF0">
    <property type="entry name" value="ADP-DEPENDENT GLUCOKINASE"/>
    <property type="match status" value="1"/>
</dbReference>
<dbReference type="VEuPathDB" id="VectorBase:BGLB016707"/>
<keyword evidence="2" id="KW-0479">Metal-binding</keyword>
<dbReference type="OrthoDB" id="5847021at2759"/>
<organism evidence="7 8">
    <name type="scientific">Biomphalaria glabrata</name>
    <name type="common">Bloodfluke planorb</name>
    <name type="synonym">Freshwater snail</name>
    <dbReference type="NCBI Taxonomy" id="6526"/>
    <lineage>
        <taxon>Eukaryota</taxon>
        <taxon>Metazoa</taxon>
        <taxon>Spiralia</taxon>
        <taxon>Lophotrochozoa</taxon>
        <taxon>Mollusca</taxon>
        <taxon>Gastropoda</taxon>
        <taxon>Heterobranchia</taxon>
        <taxon>Euthyneura</taxon>
        <taxon>Panpulmonata</taxon>
        <taxon>Hygrophila</taxon>
        <taxon>Lymnaeoidea</taxon>
        <taxon>Planorbidae</taxon>
        <taxon>Biomphalaria</taxon>
    </lineage>
</organism>
<evidence type="ECO:0000313" key="8">
    <source>
        <dbReference type="Proteomes" id="UP000076420"/>
    </source>
</evidence>
<accession>A0A2C9K9D8</accession>
<keyword evidence="5" id="KW-0324">Glycolysis</keyword>
<evidence type="ECO:0000256" key="2">
    <source>
        <dbReference type="ARBA" id="ARBA00022723"/>
    </source>
</evidence>
<evidence type="ECO:0000256" key="1">
    <source>
        <dbReference type="ARBA" id="ARBA00022679"/>
    </source>
</evidence>
<dbReference type="GO" id="GO:0043843">
    <property type="term" value="F:ADP-specific glucokinase activity"/>
    <property type="evidence" value="ECO:0007669"/>
    <property type="project" value="TreeGrafter"/>
</dbReference>
<dbReference type="GO" id="GO:0006096">
    <property type="term" value="P:glycolytic process"/>
    <property type="evidence" value="ECO:0007669"/>
    <property type="project" value="UniProtKB-KW"/>
</dbReference>
<dbReference type="GO" id="GO:0006006">
    <property type="term" value="P:glucose metabolic process"/>
    <property type="evidence" value="ECO:0007669"/>
    <property type="project" value="TreeGrafter"/>
</dbReference>
<dbReference type="AlphaFoldDB" id="A0A2C9K9D8"/>
<dbReference type="SMR" id="A0A2C9K9D8"/>
<evidence type="ECO:0000313" key="7">
    <source>
        <dbReference type="EnsemblMetazoa" id="BGLB016707-PA"/>
    </source>
</evidence>
<keyword evidence="6" id="KW-0732">Signal</keyword>
<reference evidence="7" key="1">
    <citation type="submission" date="2020-05" db="UniProtKB">
        <authorList>
            <consortium name="EnsemblMetazoa"/>
        </authorList>
    </citation>
    <scope>IDENTIFICATION</scope>
    <source>
        <strain evidence="7">BB02</strain>
    </source>
</reference>
<evidence type="ECO:0000256" key="6">
    <source>
        <dbReference type="SAM" id="SignalP"/>
    </source>
</evidence>
<feature type="signal peptide" evidence="6">
    <location>
        <begin position="1"/>
        <end position="24"/>
    </location>
</feature>
<dbReference type="InterPro" id="IPR029056">
    <property type="entry name" value="Ribokinase-like"/>
</dbReference>
<proteinExistence type="predicted"/>
<dbReference type="RefSeq" id="XP_013090269.2">
    <property type="nucleotide sequence ID" value="XM_013234815.2"/>
</dbReference>
<dbReference type="InterPro" id="IPR007666">
    <property type="entry name" value="ADP_PFK/GK"/>
</dbReference>
<dbReference type="PANTHER" id="PTHR21208">
    <property type="entry name" value="ADP-DEPENDENT GLUCOKINASE"/>
    <property type="match status" value="1"/>
</dbReference>
<dbReference type="GO" id="GO:0046872">
    <property type="term" value="F:metal ion binding"/>
    <property type="evidence" value="ECO:0007669"/>
    <property type="project" value="UniProtKB-KW"/>
</dbReference>
<dbReference type="EnsemblMetazoa" id="BGLB016707-RA">
    <property type="protein sequence ID" value="BGLB016707-PA"/>
    <property type="gene ID" value="BGLB016707"/>
</dbReference>
<dbReference type="VEuPathDB" id="VectorBase:BGLAX_040784"/>
<keyword evidence="4" id="KW-0460">Magnesium</keyword>
<evidence type="ECO:0000256" key="3">
    <source>
        <dbReference type="ARBA" id="ARBA00022777"/>
    </source>
</evidence>
<evidence type="ECO:0008006" key="9">
    <source>
        <dbReference type="Google" id="ProtNLM"/>
    </source>
</evidence>
<evidence type="ECO:0000256" key="4">
    <source>
        <dbReference type="ARBA" id="ARBA00022842"/>
    </source>
</evidence>
<dbReference type="KEGG" id="bgt:106074092"/>
<gene>
    <name evidence="7" type="primary">106074092</name>
</gene>
<dbReference type="STRING" id="6526.A0A2C9K9D8"/>
<dbReference type="Pfam" id="PF04587">
    <property type="entry name" value="ADP_PFK_GK"/>
    <property type="match status" value="1"/>
</dbReference>
<keyword evidence="1" id="KW-0808">Transferase</keyword>
<dbReference type="PROSITE" id="PS51255">
    <property type="entry name" value="ADPK"/>
    <property type="match status" value="1"/>
</dbReference>
<sequence>MSASYTILFALCFALVSYLFFKYSDNNVNRERVIIDSWTDFIKPPTKQFQKLSVGVNSNIDIIVSGVSLLKALNISPGKKKNNNVLSSFSELQETFSYYFARGSAAERTFADQVVYQKIIQAAETLRDVEHFIGGNAALMAKKASSLFPKLIIHFVGPVGPLLESLMPKSIKIPESCHIPKDEIHLIMEYKIGEKWGNLSAPVANRFITSHDESNSKVVMLEPFFESIKVFQPDLMLLSGLNIMDGQSQEFFNERLTKLVTLLKDVPSSIPVHLELASMATKDYVKLIIEQAVPNVDSLGLNEQEIVFASKALDGPHHDHFDDDHTGQPEIYKISDIMLWTLKTYGKSTQRPLSRLTRIHFHSLTFHIIAVEESAWSNVDKATAAGAQVAGLQACNIAKMDENLVMLKIPLKFKLFTGDVEKEFDPHNPVITWKKDNYYFVFSPVLVCKHPVKTVGLGDAISATGLMFSEFHS</sequence>
<dbReference type="Gene3D" id="3.40.1190.20">
    <property type="match status" value="1"/>
</dbReference>
<dbReference type="SUPFAM" id="SSF53613">
    <property type="entry name" value="Ribokinase-like"/>
    <property type="match status" value="1"/>
</dbReference>
<dbReference type="GO" id="GO:0005783">
    <property type="term" value="C:endoplasmic reticulum"/>
    <property type="evidence" value="ECO:0007669"/>
    <property type="project" value="TreeGrafter"/>
</dbReference>